<sequence>MGGGGGVIGGLLNLLVHWNLDKVHLKKILKMKRRMRIMNSLLMSLKIKPMRRINIVGEALQGREIGIEDVIVIDTGDRFLCTDSMQLRSIMGQTVMLHWDRDYDRDCDRECGRGRDRDMDRDRDREKERDKDRERDRDRYRLREEKDYGREREGREPERRDRVRDRGRRRSYSRSRSRSRDRKEHDGGESRKRHARSSISPRRHGDEDGEPKKMN</sequence>
<evidence type="ECO:0000313" key="3">
    <source>
        <dbReference type="Proteomes" id="UP000242715"/>
    </source>
</evidence>
<dbReference type="Proteomes" id="UP000242715">
    <property type="component" value="Unassembled WGS sequence"/>
</dbReference>
<organism evidence="2 3">
    <name type="scientific">Trifolium subterraneum</name>
    <name type="common">Subterranean clover</name>
    <dbReference type="NCBI Taxonomy" id="3900"/>
    <lineage>
        <taxon>Eukaryota</taxon>
        <taxon>Viridiplantae</taxon>
        <taxon>Streptophyta</taxon>
        <taxon>Embryophyta</taxon>
        <taxon>Tracheophyta</taxon>
        <taxon>Spermatophyta</taxon>
        <taxon>Magnoliopsida</taxon>
        <taxon>eudicotyledons</taxon>
        <taxon>Gunneridae</taxon>
        <taxon>Pentapetalae</taxon>
        <taxon>rosids</taxon>
        <taxon>fabids</taxon>
        <taxon>Fabales</taxon>
        <taxon>Fabaceae</taxon>
        <taxon>Papilionoideae</taxon>
        <taxon>50 kb inversion clade</taxon>
        <taxon>NPAAA clade</taxon>
        <taxon>Hologalegina</taxon>
        <taxon>IRL clade</taxon>
        <taxon>Trifolieae</taxon>
        <taxon>Trifolium</taxon>
    </lineage>
</organism>
<feature type="region of interest" description="Disordered" evidence="1">
    <location>
        <begin position="110"/>
        <end position="136"/>
    </location>
</feature>
<gene>
    <name evidence="2" type="ORF">TSUD_315960</name>
</gene>
<reference evidence="3" key="1">
    <citation type="journal article" date="2017" name="Front. Plant Sci.">
        <title>Climate Clever Clovers: New Paradigm to Reduce the Environmental Footprint of Ruminants by Breeding Low Methanogenic Forages Utilizing Haplotype Variation.</title>
        <authorList>
            <person name="Kaur P."/>
            <person name="Appels R."/>
            <person name="Bayer P.E."/>
            <person name="Keeble-Gagnere G."/>
            <person name="Wang J."/>
            <person name="Hirakawa H."/>
            <person name="Shirasawa K."/>
            <person name="Vercoe P."/>
            <person name="Stefanova K."/>
            <person name="Durmic Z."/>
            <person name="Nichols P."/>
            <person name="Revell C."/>
            <person name="Isobe S.N."/>
            <person name="Edwards D."/>
            <person name="Erskine W."/>
        </authorList>
    </citation>
    <scope>NUCLEOTIDE SEQUENCE [LARGE SCALE GENOMIC DNA]</scope>
    <source>
        <strain evidence="3">cv. Daliak</strain>
    </source>
</reference>
<proteinExistence type="predicted"/>
<protein>
    <submittedName>
        <fullName evidence="2">Uncharacterized protein</fullName>
    </submittedName>
</protein>
<feature type="compositionally biased region" description="Basic residues" evidence="1">
    <location>
        <begin position="165"/>
        <end position="180"/>
    </location>
</feature>
<feature type="compositionally biased region" description="Basic and acidic residues" evidence="1">
    <location>
        <begin position="181"/>
        <end position="190"/>
    </location>
</feature>
<evidence type="ECO:0000256" key="1">
    <source>
        <dbReference type="SAM" id="MobiDB-lite"/>
    </source>
</evidence>
<dbReference type="AlphaFoldDB" id="A0A2Z6MHC0"/>
<feature type="compositionally biased region" description="Basic and acidic residues" evidence="1">
    <location>
        <begin position="203"/>
        <end position="215"/>
    </location>
</feature>
<accession>A0A2Z6MHC0</accession>
<evidence type="ECO:0000313" key="2">
    <source>
        <dbReference type="EMBL" id="GAU31171.1"/>
    </source>
</evidence>
<feature type="region of interest" description="Disordered" evidence="1">
    <location>
        <begin position="148"/>
        <end position="215"/>
    </location>
</feature>
<keyword evidence="3" id="KW-1185">Reference proteome</keyword>
<name>A0A2Z6MHC0_TRISU</name>
<feature type="compositionally biased region" description="Basic and acidic residues" evidence="1">
    <location>
        <begin position="148"/>
        <end position="164"/>
    </location>
</feature>
<dbReference type="EMBL" id="DF973447">
    <property type="protein sequence ID" value="GAU31171.1"/>
    <property type="molecule type" value="Genomic_DNA"/>
</dbReference>